<feature type="transmembrane region" description="Helical" evidence="1">
    <location>
        <begin position="30"/>
        <end position="60"/>
    </location>
</feature>
<reference evidence="2 3" key="1">
    <citation type="journal article" date="2021" name="MBio">
        <title>A New Model Trypanosomatid, Novymonas esmeraldas: Genomic Perception of Its 'Candidatus Pandoraea novymonadis' Endosymbiont.</title>
        <authorList>
            <person name="Zakharova A."/>
            <person name="Saura A."/>
            <person name="Butenko A."/>
            <person name="Podesvova L."/>
            <person name="Warmusova S."/>
            <person name="Kostygov A.Y."/>
            <person name="Nenarokova A."/>
            <person name="Lukes J."/>
            <person name="Opperdoes F.R."/>
            <person name="Yurchenko V."/>
        </authorList>
    </citation>
    <scope>NUCLEOTIDE SEQUENCE [LARGE SCALE GENOMIC DNA]</scope>
    <source>
        <strain evidence="2 3">E262AT.01</strain>
    </source>
</reference>
<keyword evidence="3" id="KW-1185">Reference proteome</keyword>
<keyword evidence="1" id="KW-0812">Transmembrane</keyword>
<sequence>MHLNRFVHGASQVLRERLLLPLRQLSWEEVLVAIAVGVLGGIFPVPLVTSLVTLAIGYYVRCSAAELVLGSTANFFCTPLQFALLPLLARFMGNVARVNVDAFTAAALRESLSAGYTTFLTSTGRMLCYATMGWFLFAIPAVVVLRFAQNGITRRQLHKTVSA</sequence>
<evidence type="ECO:0000313" key="3">
    <source>
        <dbReference type="Proteomes" id="UP001430356"/>
    </source>
</evidence>
<evidence type="ECO:0000256" key="1">
    <source>
        <dbReference type="SAM" id="Phobius"/>
    </source>
</evidence>
<accession>A0AAW0F6Z8</accession>
<dbReference type="EMBL" id="JAECZO010000012">
    <property type="protein sequence ID" value="KAK7201146.1"/>
    <property type="molecule type" value="Genomic_DNA"/>
</dbReference>
<evidence type="ECO:0000313" key="2">
    <source>
        <dbReference type="EMBL" id="KAK7201146.1"/>
    </source>
</evidence>
<dbReference type="Proteomes" id="UP001430356">
    <property type="component" value="Unassembled WGS sequence"/>
</dbReference>
<protein>
    <recommendedName>
        <fullName evidence="4">DUF2062 domain-containing protein</fullName>
    </recommendedName>
</protein>
<gene>
    <name evidence="2" type="ORF">NESM_000175600</name>
</gene>
<feature type="transmembrane region" description="Helical" evidence="1">
    <location>
        <begin position="129"/>
        <end position="148"/>
    </location>
</feature>
<proteinExistence type="predicted"/>
<dbReference type="AlphaFoldDB" id="A0AAW0F6Z8"/>
<keyword evidence="1" id="KW-1133">Transmembrane helix</keyword>
<organism evidence="2 3">
    <name type="scientific">Novymonas esmeraldas</name>
    <dbReference type="NCBI Taxonomy" id="1808958"/>
    <lineage>
        <taxon>Eukaryota</taxon>
        <taxon>Discoba</taxon>
        <taxon>Euglenozoa</taxon>
        <taxon>Kinetoplastea</taxon>
        <taxon>Metakinetoplastina</taxon>
        <taxon>Trypanosomatida</taxon>
        <taxon>Trypanosomatidae</taxon>
        <taxon>Novymonas</taxon>
    </lineage>
</organism>
<feature type="transmembrane region" description="Helical" evidence="1">
    <location>
        <begin position="67"/>
        <end position="89"/>
    </location>
</feature>
<keyword evidence="1" id="KW-0472">Membrane</keyword>
<name>A0AAW0F6Z8_9TRYP</name>
<comment type="caution">
    <text evidence="2">The sequence shown here is derived from an EMBL/GenBank/DDBJ whole genome shotgun (WGS) entry which is preliminary data.</text>
</comment>
<evidence type="ECO:0008006" key="4">
    <source>
        <dbReference type="Google" id="ProtNLM"/>
    </source>
</evidence>